<dbReference type="GO" id="GO:0002098">
    <property type="term" value="P:tRNA wobble uridine modification"/>
    <property type="evidence" value="ECO:0007669"/>
    <property type="project" value="InterPro"/>
</dbReference>
<dbReference type="OrthoDB" id="166907at2759"/>
<comment type="caution">
    <text evidence="1">The sequence shown here is derived from an EMBL/GenBank/DDBJ whole genome shotgun (WGS) entry which is preliminary data.</text>
</comment>
<dbReference type="Proteomes" id="UP000789342">
    <property type="component" value="Unassembled WGS sequence"/>
</dbReference>
<dbReference type="AlphaFoldDB" id="A0A9N8YLL3"/>
<dbReference type="EMBL" id="CAJVPV010000080">
    <property type="protein sequence ID" value="CAG8441531.1"/>
    <property type="molecule type" value="Genomic_DNA"/>
</dbReference>
<accession>A0A9N8YLL3</accession>
<dbReference type="InterPro" id="IPR027417">
    <property type="entry name" value="P-loop_NTPase"/>
</dbReference>
<dbReference type="Pfam" id="PF10483">
    <property type="entry name" value="Elong_Iki1"/>
    <property type="match status" value="1"/>
</dbReference>
<evidence type="ECO:0000313" key="2">
    <source>
        <dbReference type="Proteomes" id="UP000789342"/>
    </source>
</evidence>
<reference evidence="1" key="1">
    <citation type="submission" date="2021-06" db="EMBL/GenBank/DDBJ databases">
        <authorList>
            <person name="Kallberg Y."/>
            <person name="Tangrot J."/>
            <person name="Rosling A."/>
        </authorList>
    </citation>
    <scope>NUCLEOTIDE SEQUENCE</scope>
    <source>
        <strain evidence="1">CL551</strain>
    </source>
</reference>
<evidence type="ECO:0000313" key="1">
    <source>
        <dbReference type="EMBL" id="CAG8441531.1"/>
    </source>
</evidence>
<keyword evidence="2" id="KW-1185">Reference proteome</keyword>
<gene>
    <name evidence="1" type="ORF">AMORRO_LOCUS322</name>
</gene>
<name>A0A9N8YLL3_9GLOM</name>
<proteinExistence type="predicted"/>
<dbReference type="GO" id="GO:0033588">
    <property type="term" value="C:elongator holoenzyme complex"/>
    <property type="evidence" value="ECO:0007669"/>
    <property type="project" value="InterPro"/>
</dbReference>
<dbReference type="InterPro" id="IPR019519">
    <property type="entry name" value="Elp5"/>
</dbReference>
<protein>
    <submittedName>
        <fullName evidence="1">16398_t:CDS:1</fullName>
    </submittedName>
</protein>
<sequence>MLLDRILSLKEFSGFIIIEDTILQSGRLLIKEFVKSITKNDKRNLVILCVESSPQSFLDNITIQQRIVVVDAYSRIGGYDMDDDESSNPNVHFIKSLNNISEIATLVQNLINEGKYHRSESPSPNNA</sequence>
<organism evidence="1 2">
    <name type="scientific">Acaulospora morrowiae</name>
    <dbReference type="NCBI Taxonomy" id="94023"/>
    <lineage>
        <taxon>Eukaryota</taxon>
        <taxon>Fungi</taxon>
        <taxon>Fungi incertae sedis</taxon>
        <taxon>Mucoromycota</taxon>
        <taxon>Glomeromycotina</taxon>
        <taxon>Glomeromycetes</taxon>
        <taxon>Diversisporales</taxon>
        <taxon>Acaulosporaceae</taxon>
        <taxon>Acaulospora</taxon>
    </lineage>
</organism>
<dbReference type="Gene3D" id="3.40.50.300">
    <property type="entry name" value="P-loop containing nucleotide triphosphate hydrolases"/>
    <property type="match status" value="1"/>
</dbReference>